<dbReference type="Proteomes" id="UP000438182">
    <property type="component" value="Unassembled WGS sequence"/>
</dbReference>
<dbReference type="AlphaFoldDB" id="A0A6I4NS15"/>
<reference evidence="2 3" key="1">
    <citation type="submission" date="2019-12" db="EMBL/GenBank/DDBJ databases">
        <authorList>
            <person name="Kim Y.S."/>
        </authorList>
    </citation>
    <scope>NUCLEOTIDE SEQUENCE [LARGE SCALE GENOMIC DNA]</scope>
    <source>
        <strain evidence="2 3">MMS17-SY077</strain>
    </source>
</reference>
<accession>A0A6I4NS15</accession>
<dbReference type="InterPro" id="IPR013216">
    <property type="entry name" value="Methyltransf_11"/>
</dbReference>
<dbReference type="PANTHER" id="PTHR45036:SF1">
    <property type="entry name" value="METHYLTRANSFERASE LIKE 7A"/>
    <property type="match status" value="1"/>
</dbReference>
<organism evidence="2 3">
    <name type="scientific">Agromyces seonyuensis</name>
    <dbReference type="NCBI Taxonomy" id="2662446"/>
    <lineage>
        <taxon>Bacteria</taxon>
        <taxon>Bacillati</taxon>
        <taxon>Actinomycetota</taxon>
        <taxon>Actinomycetes</taxon>
        <taxon>Micrococcales</taxon>
        <taxon>Microbacteriaceae</taxon>
        <taxon>Agromyces</taxon>
    </lineage>
</organism>
<gene>
    <name evidence="2" type="ORF">GB864_00335</name>
</gene>
<feature type="domain" description="Methyltransferase type 11" evidence="1">
    <location>
        <begin position="29"/>
        <end position="122"/>
    </location>
</feature>
<dbReference type="Gene3D" id="3.40.50.150">
    <property type="entry name" value="Vaccinia Virus protein VP39"/>
    <property type="match status" value="1"/>
</dbReference>
<dbReference type="Pfam" id="PF08241">
    <property type="entry name" value="Methyltransf_11"/>
    <property type="match status" value="1"/>
</dbReference>
<dbReference type="InterPro" id="IPR029063">
    <property type="entry name" value="SAM-dependent_MTases_sf"/>
</dbReference>
<dbReference type="GO" id="GO:0032259">
    <property type="term" value="P:methylation"/>
    <property type="evidence" value="ECO:0007669"/>
    <property type="project" value="UniProtKB-KW"/>
</dbReference>
<protein>
    <submittedName>
        <fullName evidence="2">Methyltransferase domain-containing protein</fullName>
    </submittedName>
</protein>
<evidence type="ECO:0000313" key="3">
    <source>
        <dbReference type="Proteomes" id="UP000438182"/>
    </source>
</evidence>
<name>A0A6I4NS15_9MICO</name>
<dbReference type="SUPFAM" id="SSF53335">
    <property type="entry name" value="S-adenosyl-L-methionine-dependent methyltransferases"/>
    <property type="match status" value="1"/>
</dbReference>
<evidence type="ECO:0000259" key="1">
    <source>
        <dbReference type="Pfam" id="PF08241"/>
    </source>
</evidence>
<keyword evidence="3" id="KW-1185">Reference proteome</keyword>
<proteinExistence type="predicted"/>
<evidence type="ECO:0000313" key="2">
    <source>
        <dbReference type="EMBL" id="MWB97010.1"/>
    </source>
</evidence>
<dbReference type="InterPro" id="IPR052356">
    <property type="entry name" value="Thiol_S-MT"/>
</dbReference>
<dbReference type="GO" id="GO:0008757">
    <property type="term" value="F:S-adenosylmethionine-dependent methyltransferase activity"/>
    <property type="evidence" value="ECO:0007669"/>
    <property type="project" value="InterPro"/>
</dbReference>
<dbReference type="EMBL" id="WSTA01000001">
    <property type="protein sequence ID" value="MWB97010.1"/>
    <property type="molecule type" value="Genomic_DNA"/>
</dbReference>
<dbReference type="PANTHER" id="PTHR45036">
    <property type="entry name" value="METHYLTRANSFERASE LIKE 7B"/>
    <property type="match status" value="1"/>
</dbReference>
<comment type="caution">
    <text evidence="2">The sequence shown here is derived from an EMBL/GenBank/DDBJ whole genome shotgun (WGS) entry which is preliminary data.</text>
</comment>
<keyword evidence="2" id="KW-0489">Methyltransferase</keyword>
<dbReference type="CDD" id="cd02440">
    <property type="entry name" value="AdoMet_MTases"/>
    <property type="match status" value="1"/>
</dbReference>
<sequence length="196" mass="21141">MMDAGERIDDDRLAELRADYVGRLHGRVLELGAGEGENLDLLSAGVIWAGIEPDDERRDRLAAAADAHGRPAPFAARAEELPLPDESVDAVLATWVLCSVDDLPAALVEVRRVLVPGGRVVFVDHVIAPPRTLKRFVQHTVTPFTAHFQHGCHWNRDPASALAEAGFAGLDVRRHTVTGRGPLGMPVLLFDGVLAA</sequence>
<keyword evidence="2" id="KW-0808">Transferase</keyword>